<reference evidence="3 4" key="1">
    <citation type="journal article" date="2014" name="Mol. Plant">
        <title>Chromosome Scale Genome Assembly and Transcriptome Profiling of Nannochloropsis gaditana in Nitrogen Depletion.</title>
        <authorList>
            <person name="Corteggiani Carpinelli E."/>
            <person name="Telatin A."/>
            <person name="Vitulo N."/>
            <person name="Forcato C."/>
            <person name="D'Angelo M."/>
            <person name="Schiavon R."/>
            <person name="Vezzi A."/>
            <person name="Giacometti G.M."/>
            <person name="Morosinotto T."/>
            <person name="Valle G."/>
        </authorList>
    </citation>
    <scope>NUCLEOTIDE SEQUENCE [LARGE SCALE GENOMIC DNA]</scope>
    <source>
        <strain evidence="3 4">B-31</strain>
    </source>
</reference>
<dbReference type="Gene3D" id="3.90.70.80">
    <property type="match status" value="1"/>
</dbReference>
<dbReference type="PANTHER" id="PTHR14843">
    <property type="entry name" value="DEUBIQUITINATING PROTEIN VCIP135"/>
    <property type="match status" value="1"/>
</dbReference>
<evidence type="ECO:0000256" key="1">
    <source>
        <dbReference type="SAM" id="MobiDB-lite"/>
    </source>
</evidence>
<dbReference type="GO" id="GO:0090168">
    <property type="term" value="P:Golgi reassembly"/>
    <property type="evidence" value="ECO:0007669"/>
    <property type="project" value="TreeGrafter"/>
</dbReference>
<feature type="region of interest" description="Disordered" evidence="1">
    <location>
        <begin position="1006"/>
        <end position="1057"/>
    </location>
</feature>
<dbReference type="GO" id="GO:0004843">
    <property type="term" value="F:cysteine-type deubiquitinase activity"/>
    <property type="evidence" value="ECO:0007669"/>
    <property type="project" value="InterPro"/>
</dbReference>
<name>W7T6J9_9STRA</name>
<organism evidence="3 4">
    <name type="scientific">Nannochloropsis gaditana</name>
    <dbReference type="NCBI Taxonomy" id="72520"/>
    <lineage>
        <taxon>Eukaryota</taxon>
        <taxon>Sar</taxon>
        <taxon>Stramenopiles</taxon>
        <taxon>Ochrophyta</taxon>
        <taxon>Eustigmatophyceae</taxon>
        <taxon>Eustigmatales</taxon>
        <taxon>Monodopsidaceae</taxon>
        <taxon>Nannochloropsis</taxon>
    </lineage>
</organism>
<dbReference type="PANTHER" id="PTHR14843:SF2">
    <property type="entry name" value="DEUBIQUITINATING PROTEIN VCPIP1"/>
    <property type="match status" value="1"/>
</dbReference>
<accession>W7T6J9</accession>
<dbReference type="GO" id="GO:0016567">
    <property type="term" value="P:protein ubiquitination"/>
    <property type="evidence" value="ECO:0007669"/>
    <property type="project" value="InterPro"/>
</dbReference>
<dbReference type="Pfam" id="PF02338">
    <property type="entry name" value="OTU"/>
    <property type="match status" value="1"/>
</dbReference>
<feature type="compositionally biased region" description="Polar residues" evidence="1">
    <location>
        <begin position="1015"/>
        <end position="1036"/>
    </location>
</feature>
<sequence>MTLSYKDLVLGLCVNADTHDDAECTQQSVRTRDIALQGKGQQLVCINSPNSGMTPVIDDIAAQGDSRARQREQTGALDPLCTKGGGSQGCGGTDQPFQVEALGRFDFRLKPTNFAPGFKTVRSTMLMDWDSIKLWYQGQNLLRDLERREYVAAGLRWSPFMPFPPAGEPVVRRPIEPLDEEEGQALRVLRDLGVNLRPVSVDGDGSCLVHAVSTALTGSQIYSDALRWAAHKELRDHAAFYRQAGFVTDQDKARFLPRLDKAAREARARGQDDRERSMRQAATEMRKFDNVKTGRPKWTAAFVEEAVEKARPSEGEARGPAQYLEEIHVAALANAVRRPIMILAEGFQGGLFLPLRHDPEDCRLLAIHSPDRRDRTSGQTEDETWADALAVPPVFIFLQYNHYIPLVQQDPRDFWTWAAGPESGLEGDEAALEALRMYESERGTANHRIPEFVEEILTMCVGIAAQGMEEMLATYQVPATDREMYRQAFGKPELMKALPLMVVFEETPARCEKSVRNLKTMNALFRALGLEVDDDDLPTVRDVVFLSLYIHRVDFSRYRHLVWALYYLMSCEHQSVDASSLVDLATTTTTSPASPAPLAGTARSSPTARAFNSTSCIGRSKKLTSISKGDKKSHTFPSHVSFSAVTTDSILQDTGRIAAAPSMSHSTSLQQSYPHIATAGIHVFPRGLLPSSGDLDQKVFKFVLNYSQNDDLNLGLARLYCEAEGWDLRLMLRPSRDPKDFLTKEMARLERRFQRLTGLDYRRVMDEDLTQDGRTVGALGGVEATASAEPRARVPKALAVLQNAIRTRPYPGRGAVLSSHVLLEQPNPDLLSWCLLEGESTTTSVNSCDEGICNVSSASSTSSNGPFISSNAGSNQMDVARNAFEGGGLASFLLPLAQIFLQHTDARRELLKELLRRGLPQNQQFEQVACAVLLPERFNEARTRFCFLDWILNAADAGLPNVEKKQHPAAHHRAVKKIIVRPLTSPACVPPLAALFSPQHAIRREQKPALAAPASSEQYRQQMVQPEPPSWSTVQDSSSLPPLSPPFPSPTSGSGSNLVVLKTYRPECDERHHGREEEKKLQQHCRPIQYHIPSDVHPSCTPSCSPAHKKVAWSVKLGDGTDVCTAHVQGNGGRKGIGRAVENIGIDATNSKSRREHLVQKPSKVLPGKTSSQTVGGIQQGKEFGVLGKRGISSPL</sequence>
<proteinExistence type="predicted"/>
<protein>
    <submittedName>
        <fullName evidence="3">Ovarian tumor, otubain</fullName>
    </submittedName>
</protein>
<dbReference type="EMBL" id="AZIL01002132">
    <property type="protein sequence ID" value="EWM22655.1"/>
    <property type="molecule type" value="Genomic_DNA"/>
</dbReference>
<dbReference type="GO" id="GO:0071108">
    <property type="term" value="P:protein K48-linked deubiquitination"/>
    <property type="evidence" value="ECO:0007669"/>
    <property type="project" value="TreeGrafter"/>
</dbReference>
<evidence type="ECO:0000313" key="4">
    <source>
        <dbReference type="Proteomes" id="UP000019335"/>
    </source>
</evidence>
<dbReference type="GO" id="GO:0016320">
    <property type="term" value="P:endoplasmic reticulum membrane fusion"/>
    <property type="evidence" value="ECO:0007669"/>
    <property type="project" value="TreeGrafter"/>
</dbReference>
<gene>
    <name evidence="3" type="ORF">Naga_100023g11</name>
</gene>
<dbReference type="Proteomes" id="UP000019335">
    <property type="component" value="Unassembled WGS sequence"/>
</dbReference>
<dbReference type="PROSITE" id="PS50802">
    <property type="entry name" value="OTU"/>
    <property type="match status" value="1"/>
</dbReference>
<dbReference type="OrthoDB" id="205358at2759"/>
<dbReference type="AlphaFoldDB" id="W7T6J9"/>
<evidence type="ECO:0000313" key="3">
    <source>
        <dbReference type="EMBL" id="EWM22655.1"/>
    </source>
</evidence>
<comment type="caution">
    <text evidence="3">The sequence shown here is derived from an EMBL/GenBank/DDBJ whole genome shotgun (WGS) entry which is preliminary data.</text>
</comment>
<dbReference type="GO" id="GO:0035871">
    <property type="term" value="P:protein K11-linked deubiquitination"/>
    <property type="evidence" value="ECO:0007669"/>
    <property type="project" value="TreeGrafter"/>
</dbReference>
<feature type="domain" description="OTU" evidence="2">
    <location>
        <begin position="196"/>
        <end position="409"/>
    </location>
</feature>
<evidence type="ECO:0000259" key="2">
    <source>
        <dbReference type="PROSITE" id="PS50802"/>
    </source>
</evidence>
<dbReference type="InterPro" id="IPR003323">
    <property type="entry name" value="OTU_dom"/>
</dbReference>
<dbReference type="InterPro" id="IPR039087">
    <property type="entry name" value="VCPIP1"/>
</dbReference>
<keyword evidence="4" id="KW-1185">Reference proteome</keyword>